<reference evidence="10" key="1">
    <citation type="journal article" date="2022" name="Front. Microbiol.">
        <title>New perspectives on an old grouping: The genomic and phenotypic variability of Oxalobacter formigenes and the implications for calcium oxalate stone prevention.</title>
        <authorList>
            <person name="Chmiel J.A."/>
            <person name="Carr C."/>
            <person name="Stuivenberg G.A."/>
            <person name="Venema R."/>
            <person name="Chanyi R.M."/>
            <person name="Al K.F."/>
            <person name="Giguere D."/>
            <person name="Say H."/>
            <person name="Akouris P.P."/>
            <person name="Dominguez Romero S.A."/>
            <person name="Kwong A."/>
            <person name="Tai V."/>
            <person name="Koval S.F."/>
            <person name="Razvi H."/>
            <person name="Bjazevic J."/>
            <person name="Burton J.P."/>
        </authorList>
    </citation>
    <scope>NUCLEOTIDE SEQUENCE</scope>
    <source>
        <strain evidence="10">OxK</strain>
    </source>
</reference>
<comment type="function">
    <text evidence="8">Essential cell division protein. May link together the upstream cell division proteins, which are predominantly cytoplasmic, with the downstream cell division proteins, which are predominantly periplasmic.</text>
</comment>
<keyword evidence="3 8" id="KW-0132">Cell division</keyword>
<comment type="subcellular location">
    <subcellularLocation>
        <location evidence="8">Cell inner membrane</location>
        <topology evidence="8">Single-pass type II membrane protein</topology>
    </subcellularLocation>
    <subcellularLocation>
        <location evidence="1">Cell membrane</location>
        <topology evidence="1">Single-pass type II membrane protein</topology>
    </subcellularLocation>
    <text evidence="8">Localizes to the division septum where it forms a ring structure.</text>
</comment>
<evidence type="ECO:0000256" key="3">
    <source>
        <dbReference type="ARBA" id="ARBA00022618"/>
    </source>
</evidence>
<evidence type="ECO:0000256" key="5">
    <source>
        <dbReference type="ARBA" id="ARBA00022989"/>
    </source>
</evidence>
<gene>
    <name evidence="8 10" type="primary">ftsL</name>
    <name evidence="10" type="ORF">NB646_02215</name>
</gene>
<keyword evidence="8" id="KW-0997">Cell inner membrane</keyword>
<protein>
    <recommendedName>
        <fullName evidence="8 9">Cell division protein FtsL</fullName>
    </recommendedName>
</protein>
<evidence type="ECO:0000256" key="2">
    <source>
        <dbReference type="ARBA" id="ARBA00022475"/>
    </source>
</evidence>
<proteinExistence type="inferred from homology"/>
<name>A0A9E9LCH4_9BURK</name>
<evidence type="ECO:0000256" key="4">
    <source>
        <dbReference type="ARBA" id="ARBA00022692"/>
    </source>
</evidence>
<evidence type="ECO:0000256" key="7">
    <source>
        <dbReference type="ARBA" id="ARBA00023306"/>
    </source>
</evidence>
<dbReference type="HAMAP" id="MF_00910">
    <property type="entry name" value="FtsL"/>
    <property type="match status" value="1"/>
</dbReference>
<dbReference type="GO" id="GO:0032153">
    <property type="term" value="C:cell division site"/>
    <property type="evidence" value="ECO:0007669"/>
    <property type="project" value="UniProtKB-UniRule"/>
</dbReference>
<evidence type="ECO:0000256" key="9">
    <source>
        <dbReference type="NCBIfam" id="TIGR02209"/>
    </source>
</evidence>
<keyword evidence="4 8" id="KW-0812">Transmembrane</keyword>
<dbReference type="RefSeq" id="WP_269278132.1">
    <property type="nucleotide sequence ID" value="NZ_CP098247.1"/>
</dbReference>
<keyword evidence="5 8" id="KW-1133">Transmembrane helix</keyword>
<dbReference type="Proteomes" id="UP001164819">
    <property type="component" value="Chromosome"/>
</dbReference>
<dbReference type="NCBIfam" id="TIGR02209">
    <property type="entry name" value="ftsL_broad"/>
    <property type="match status" value="1"/>
</dbReference>
<dbReference type="EMBL" id="CP098251">
    <property type="protein sequence ID" value="WAV91595.1"/>
    <property type="molecule type" value="Genomic_DNA"/>
</dbReference>
<keyword evidence="6 8" id="KW-0472">Membrane</keyword>
<dbReference type="GO" id="GO:0005886">
    <property type="term" value="C:plasma membrane"/>
    <property type="evidence" value="ECO:0007669"/>
    <property type="project" value="UniProtKB-SubCell"/>
</dbReference>
<dbReference type="AlphaFoldDB" id="A0A9E9LCH4"/>
<keyword evidence="7 8" id="KW-0131">Cell cycle</keyword>
<evidence type="ECO:0000256" key="1">
    <source>
        <dbReference type="ARBA" id="ARBA00004401"/>
    </source>
</evidence>
<sequence>MRIRLPFILALLLGISALLLVNSQYRARKLFIELEFAQTQTRQLEIEWSQLQLKQSTLSKHARIEEKAVNELNMMRVTPANTQFLKMTLP</sequence>
<dbReference type="InterPro" id="IPR011922">
    <property type="entry name" value="Cell_div_FtsL"/>
</dbReference>
<dbReference type="PANTHER" id="PTHR37479:SF1">
    <property type="entry name" value="CELL DIVISION PROTEIN FTSL"/>
    <property type="match status" value="1"/>
</dbReference>
<evidence type="ECO:0000256" key="8">
    <source>
        <dbReference type="HAMAP-Rule" id="MF_00910"/>
    </source>
</evidence>
<keyword evidence="2 8" id="KW-1003">Cell membrane</keyword>
<evidence type="ECO:0000313" key="10">
    <source>
        <dbReference type="EMBL" id="WAV91595.1"/>
    </source>
</evidence>
<dbReference type="GO" id="GO:0043093">
    <property type="term" value="P:FtsZ-dependent cytokinesis"/>
    <property type="evidence" value="ECO:0007669"/>
    <property type="project" value="UniProtKB-UniRule"/>
</dbReference>
<dbReference type="Pfam" id="PF04999">
    <property type="entry name" value="FtsL"/>
    <property type="match status" value="1"/>
</dbReference>
<comment type="similarity">
    <text evidence="8">Belongs to the FtsL family.</text>
</comment>
<evidence type="ECO:0000256" key="6">
    <source>
        <dbReference type="ARBA" id="ARBA00023136"/>
    </source>
</evidence>
<accession>A0A9E9LCH4</accession>
<dbReference type="PANTHER" id="PTHR37479">
    <property type="entry name" value="CELL DIVISION PROTEIN FTSL"/>
    <property type="match status" value="1"/>
</dbReference>
<comment type="subunit">
    <text evidence="8">Part of a complex composed of FtsB, FtsL and FtsQ.</text>
</comment>
<organism evidence="10">
    <name type="scientific">Oxalobacter aliiformigenes</name>
    <dbReference type="NCBI Taxonomy" id="2946593"/>
    <lineage>
        <taxon>Bacteria</taxon>
        <taxon>Pseudomonadati</taxon>
        <taxon>Pseudomonadota</taxon>
        <taxon>Betaproteobacteria</taxon>
        <taxon>Burkholderiales</taxon>
        <taxon>Oxalobacteraceae</taxon>
        <taxon>Oxalobacter</taxon>
    </lineage>
</organism>